<organism evidence="1 2">
    <name type="scientific">Gossypium tomentosum</name>
    <name type="common">Hawaiian cotton</name>
    <name type="synonym">Gossypium sandvicense</name>
    <dbReference type="NCBI Taxonomy" id="34277"/>
    <lineage>
        <taxon>Eukaryota</taxon>
        <taxon>Viridiplantae</taxon>
        <taxon>Streptophyta</taxon>
        <taxon>Embryophyta</taxon>
        <taxon>Tracheophyta</taxon>
        <taxon>Spermatophyta</taxon>
        <taxon>Magnoliopsida</taxon>
        <taxon>eudicotyledons</taxon>
        <taxon>Gunneridae</taxon>
        <taxon>Pentapetalae</taxon>
        <taxon>rosids</taxon>
        <taxon>malvids</taxon>
        <taxon>Malvales</taxon>
        <taxon>Malvaceae</taxon>
        <taxon>Malvoideae</taxon>
        <taxon>Gossypium</taxon>
    </lineage>
</organism>
<accession>A0A5D2LZ22</accession>
<sequence length="77" mass="8160">YLPPQRRFSIGAPNRLVPIRINEGFDGGLNQVLEYGGGGVARVERKDKGGALRGCCGGLVSRSPNVSVCDFVLGLDD</sequence>
<reference evidence="1 2" key="1">
    <citation type="submission" date="2019-07" db="EMBL/GenBank/DDBJ databases">
        <title>WGS assembly of Gossypium tomentosum.</title>
        <authorList>
            <person name="Chen Z.J."/>
            <person name="Sreedasyam A."/>
            <person name="Ando A."/>
            <person name="Song Q."/>
            <person name="De L."/>
            <person name="Hulse-Kemp A."/>
            <person name="Ding M."/>
            <person name="Ye W."/>
            <person name="Kirkbride R."/>
            <person name="Jenkins J."/>
            <person name="Plott C."/>
            <person name="Lovell J."/>
            <person name="Lin Y.-M."/>
            <person name="Vaughn R."/>
            <person name="Liu B."/>
            <person name="Li W."/>
            <person name="Simpson S."/>
            <person name="Scheffler B."/>
            <person name="Saski C."/>
            <person name="Grover C."/>
            <person name="Hu G."/>
            <person name="Conover J."/>
            <person name="Carlson J."/>
            <person name="Shu S."/>
            <person name="Boston L."/>
            <person name="Williams M."/>
            <person name="Peterson D."/>
            <person name="Mcgee K."/>
            <person name="Jones D."/>
            <person name="Wendel J."/>
            <person name="Stelly D."/>
            <person name="Grimwood J."/>
            <person name="Schmutz J."/>
        </authorList>
    </citation>
    <scope>NUCLEOTIDE SEQUENCE [LARGE SCALE GENOMIC DNA]</scope>
    <source>
        <strain evidence="1">7179.01</strain>
    </source>
</reference>
<gene>
    <name evidence="1" type="ORF">ES332_D02G187600v1</name>
</gene>
<evidence type="ECO:0000313" key="2">
    <source>
        <dbReference type="Proteomes" id="UP000322667"/>
    </source>
</evidence>
<dbReference type="EMBL" id="CM017624">
    <property type="protein sequence ID" value="TYH84284.1"/>
    <property type="molecule type" value="Genomic_DNA"/>
</dbReference>
<dbReference type="AlphaFoldDB" id="A0A5D2LZ22"/>
<name>A0A5D2LZ22_GOSTO</name>
<dbReference type="Proteomes" id="UP000322667">
    <property type="component" value="Chromosome D02"/>
</dbReference>
<evidence type="ECO:0000313" key="1">
    <source>
        <dbReference type="EMBL" id="TYH84284.1"/>
    </source>
</evidence>
<protein>
    <submittedName>
        <fullName evidence="1">Uncharacterized protein</fullName>
    </submittedName>
</protein>
<feature type="non-terminal residue" evidence="1">
    <location>
        <position position="1"/>
    </location>
</feature>
<proteinExistence type="predicted"/>
<keyword evidence="2" id="KW-1185">Reference proteome</keyword>